<dbReference type="Proteomes" id="UP000037594">
    <property type="component" value="Unassembled WGS sequence"/>
</dbReference>
<evidence type="ECO:0000256" key="2">
    <source>
        <dbReference type="SAM" id="MobiDB-lite"/>
    </source>
</evidence>
<reference evidence="3 4" key="1">
    <citation type="submission" date="2015-06" db="EMBL/GenBank/DDBJ databases">
        <title>Genome sequence of Mycobacterium conceptionense strain MLE.</title>
        <authorList>
            <person name="Greninger A.L."/>
            <person name="Cunningham G."/>
            <person name="Chiu C.Y."/>
            <person name="Miller S."/>
        </authorList>
    </citation>
    <scope>NUCLEOTIDE SEQUENCE [LARGE SCALE GENOMIC DNA]</scope>
    <source>
        <strain evidence="3 4">MLE</strain>
    </source>
</reference>
<dbReference type="RefSeq" id="WP_048895755.1">
    <property type="nucleotide sequence ID" value="NZ_LFOD01000008.1"/>
</dbReference>
<protein>
    <submittedName>
        <fullName evidence="3">Uncharacterized protein</fullName>
    </submittedName>
</protein>
<gene>
    <name evidence="3" type="ORF">ACT17_11800</name>
</gene>
<organism evidence="3 4">
    <name type="scientific">Mycolicibacterium conceptionense</name>
    <dbReference type="NCBI Taxonomy" id="451644"/>
    <lineage>
        <taxon>Bacteria</taxon>
        <taxon>Bacillati</taxon>
        <taxon>Actinomycetota</taxon>
        <taxon>Actinomycetes</taxon>
        <taxon>Mycobacteriales</taxon>
        <taxon>Mycobacteriaceae</taxon>
        <taxon>Mycolicibacterium</taxon>
    </lineage>
</organism>
<comment type="caution">
    <text evidence="3">The sequence shown here is derived from an EMBL/GenBank/DDBJ whole genome shotgun (WGS) entry which is preliminary data.</text>
</comment>
<sequence>MDIEAYMHEVRDRLGAAVGRRDEIRSATLGPLGPIQDQITVATEKLRNVREDVKAQKTHALKQLAEESKQRRADASEQAAKILAEADAKAKELRRNAKQLNENERLRVQQQYNGLLHDQTSELEAEIASLREQESAALAELGDDLANADSEYRDEYDKVLAERIVTRKALEKMGFEAPPVRRKQLSRAGAEQKAH</sequence>
<proteinExistence type="predicted"/>
<feature type="region of interest" description="Disordered" evidence="2">
    <location>
        <begin position="175"/>
        <end position="195"/>
    </location>
</feature>
<evidence type="ECO:0000313" key="3">
    <source>
        <dbReference type="EMBL" id="KMV18311.1"/>
    </source>
</evidence>
<feature type="coiled-coil region" evidence="1">
    <location>
        <begin position="65"/>
        <end position="151"/>
    </location>
</feature>
<name>A0A0J8UA96_9MYCO</name>
<evidence type="ECO:0000256" key="1">
    <source>
        <dbReference type="SAM" id="Coils"/>
    </source>
</evidence>
<dbReference type="EMBL" id="LFOD01000008">
    <property type="protein sequence ID" value="KMV18311.1"/>
    <property type="molecule type" value="Genomic_DNA"/>
</dbReference>
<accession>A0A0J8UA96</accession>
<dbReference type="PATRIC" id="fig|451644.5.peg.2440"/>
<dbReference type="AlphaFoldDB" id="A0A0J8UA96"/>
<keyword evidence="1" id="KW-0175">Coiled coil</keyword>
<evidence type="ECO:0000313" key="4">
    <source>
        <dbReference type="Proteomes" id="UP000037594"/>
    </source>
</evidence>